<proteinExistence type="predicted"/>
<comment type="caution">
    <text evidence="2">The sequence shown here is derived from an EMBL/GenBank/DDBJ whole genome shotgun (WGS) entry which is preliminary data.</text>
</comment>
<feature type="signal peptide" evidence="1">
    <location>
        <begin position="1"/>
        <end position="25"/>
    </location>
</feature>
<evidence type="ECO:0000256" key="1">
    <source>
        <dbReference type="SAM" id="SignalP"/>
    </source>
</evidence>
<feature type="chain" id="PRO_5038656618" description="Lipoprotein" evidence="1">
    <location>
        <begin position="26"/>
        <end position="418"/>
    </location>
</feature>
<dbReference type="RefSeq" id="WP_147983879.1">
    <property type="nucleotide sequence ID" value="NZ_RDBM01000035.1"/>
</dbReference>
<keyword evidence="1" id="KW-0732">Signal</keyword>
<reference evidence="2" key="1">
    <citation type="submission" date="2018-10" db="EMBL/GenBank/DDBJ databases">
        <authorList>
            <person name="Hariharan J."/>
            <person name="Choudoir M.J."/>
            <person name="Diebold P."/>
            <person name="Panke-Buisse K."/>
            <person name="Campbell A.N."/>
            <person name="Buckley D.H."/>
        </authorList>
    </citation>
    <scope>NUCLEOTIDE SEQUENCE</scope>
    <source>
        <strain evidence="2">Gb1</strain>
    </source>
</reference>
<evidence type="ECO:0000313" key="2">
    <source>
        <dbReference type="EMBL" id="TXS27473.1"/>
    </source>
</evidence>
<sequence>MGTLRTARHRGAAVALLLPVIIGMAGCGAEDKAGTGKTGAGKAVYGQPLAEQFQAATDATRDAGTAAFVSTLTYGAAGGDAVQEAKGSQDYERGTALAELGLSAGRHFPAKALEFLRAPGPDGKQTVATAEDDVYVRQGDSAWLKYTPEAVNELGEATGVIAAHAAGDVAPYSGTLADLVPRVIPREKPEPREDGSRVYRLTALPEVAAELLPRDLQSLQHDWGTDPVPLTVRLDADGRLAAATADLGPVLARLHEQKVLVEVKQLRATYRLGDFGKPVRPGGPDQGGRPVEDAREVLAPLGSMKDGRCAGTGGTGLGGTAVVRPVDCADRHDLRVLAQVKVDRTLPGKQDIANGDVYARVACERALADAPEAWRRGGAYADGYSLVGSSRVGSSFGMGGGGAETTVTGDYTCYLRTA</sequence>
<dbReference type="AlphaFoldDB" id="A0A652KUD9"/>
<accession>A0A652KUD9</accession>
<dbReference type="Gene3D" id="2.50.20.20">
    <property type="match status" value="1"/>
</dbReference>
<dbReference type="PROSITE" id="PS51257">
    <property type="entry name" value="PROKAR_LIPOPROTEIN"/>
    <property type="match status" value="1"/>
</dbReference>
<evidence type="ECO:0008006" key="3">
    <source>
        <dbReference type="Google" id="ProtNLM"/>
    </source>
</evidence>
<gene>
    <name evidence="2" type="ORF">EAO74_15740</name>
</gene>
<organism evidence="2">
    <name type="scientific">Streptomyces sp. gb1(2016)</name>
    <dbReference type="NCBI Taxonomy" id="1828321"/>
    <lineage>
        <taxon>Bacteria</taxon>
        <taxon>Bacillati</taxon>
        <taxon>Actinomycetota</taxon>
        <taxon>Actinomycetes</taxon>
        <taxon>Kitasatosporales</taxon>
        <taxon>Streptomycetaceae</taxon>
        <taxon>Streptomyces</taxon>
    </lineage>
</organism>
<dbReference type="EMBL" id="RDBM01000035">
    <property type="protein sequence ID" value="TXS27473.1"/>
    <property type="molecule type" value="Genomic_DNA"/>
</dbReference>
<protein>
    <recommendedName>
        <fullName evidence="3">Lipoprotein</fullName>
    </recommendedName>
</protein>
<name>A0A652KUD9_9ACTN</name>